<evidence type="ECO:0000313" key="3">
    <source>
        <dbReference type="Proteomes" id="UP000315827"/>
    </source>
</evidence>
<evidence type="ECO:0000256" key="1">
    <source>
        <dbReference type="SAM" id="SignalP"/>
    </source>
</evidence>
<organism evidence="2 3">
    <name type="scientific">Parabacteroides distasonis</name>
    <dbReference type="NCBI Taxonomy" id="823"/>
    <lineage>
        <taxon>Bacteria</taxon>
        <taxon>Pseudomonadati</taxon>
        <taxon>Bacteroidota</taxon>
        <taxon>Bacteroidia</taxon>
        <taxon>Bacteroidales</taxon>
        <taxon>Tannerellaceae</taxon>
        <taxon>Parabacteroides</taxon>
    </lineage>
</organism>
<name>A0A5C6KCD0_PARDI</name>
<proteinExistence type="predicted"/>
<dbReference type="EMBL" id="VOHW01000012">
    <property type="protein sequence ID" value="TWV59791.1"/>
    <property type="molecule type" value="Genomic_DNA"/>
</dbReference>
<dbReference type="RefSeq" id="WP_146375904.1">
    <property type="nucleotide sequence ID" value="NZ_VOHW01000012.1"/>
</dbReference>
<keyword evidence="1" id="KW-0732">Signal</keyword>
<comment type="caution">
    <text evidence="2">The sequence shown here is derived from an EMBL/GenBank/DDBJ whole genome shotgun (WGS) entry which is preliminary data.</text>
</comment>
<dbReference type="Proteomes" id="UP000315827">
    <property type="component" value="Unassembled WGS sequence"/>
</dbReference>
<dbReference type="AlphaFoldDB" id="A0A5C6KCD0"/>
<reference evidence="2 3" key="1">
    <citation type="submission" date="2019-07" db="EMBL/GenBank/DDBJ databases">
        <title>Genome sequencing of Parabacteroides distasonis iSURF_7.</title>
        <authorList>
            <person name="Degefu H.N."/>
            <person name="Ruoff K.L."/>
            <person name="Price C.E."/>
            <person name="Valls R.A."/>
            <person name="O'Toole G.A."/>
        </authorList>
    </citation>
    <scope>NUCLEOTIDE SEQUENCE [LARGE SCALE GENOMIC DNA]</scope>
    <source>
        <strain evidence="2 3">CFPLTA003_1B</strain>
    </source>
</reference>
<evidence type="ECO:0000313" key="2">
    <source>
        <dbReference type="EMBL" id="TWV59791.1"/>
    </source>
</evidence>
<feature type="signal peptide" evidence="1">
    <location>
        <begin position="1"/>
        <end position="21"/>
    </location>
</feature>
<protein>
    <submittedName>
        <fullName evidence="2">Uncharacterized protein</fullName>
    </submittedName>
</protein>
<gene>
    <name evidence="2" type="ORF">FSA05_17000</name>
</gene>
<accession>A0A5C6KCD0</accession>
<feature type="chain" id="PRO_5023022639" evidence="1">
    <location>
        <begin position="22"/>
        <end position="123"/>
    </location>
</feature>
<sequence length="123" mass="13530">MKRIVFLISLLAFLFVGTQNMNSEVISKGTSLPPEKTGYVILAVYGHNGHAGFTSISDGSQVYPLYLYSGYVGAISYFYVTPGRYTVTSVSCTDYATFNNNKIETGHVIDFKPGYGIAEIIYQ</sequence>